<dbReference type="PANTHER" id="PTHR47967">
    <property type="entry name" value="OS07G0603500 PROTEIN-RELATED"/>
    <property type="match status" value="1"/>
</dbReference>
<dbReference type="PANTHER" id="PTHR47967:SF128">
    <property type="entry name" value="ASPARTIC PROTEINASE CDR1-LIKE"/>
    <property type="match status" value="1"/>
</dbReference>
<dbReference type="InterPro" id="IPR033121">
    <property type="entry name" value="PEPTIDASE_A1"/>
</dbReference>
<dbReference type="Pfam" id="PF14541">
    <property type="entry name" value="TAXi_C"/>
    <property type="match status" value="1"/>
</dbReference>
<evidence type="ECO:0000256" key="5">
    <source>
        <dbReference type="ARBA" id="ARBA00023180"/>
    </source>
</evidence>
<keyword evidence="2 6" id="KW-0645">Protease</keyword>
<dbReference type="SUPFAM" id="SSF50630">
    <property type="entry name" value="Acid proteases"/>
    <property type="match status" value="1"/>
</dbReference>
<keyword evidence="8" id="KW-0732">Signal</keyword>
<dbReference type="Pfam" id="PF14543">
    <property type="entry name" value="TAXi_N"/>
    <property type="match status" value="1"/>
</dbReference>
<feature type="signal peptide" evidence="8">
    <location>
        <begin position="1"/>
        <end position="47"/>
    </location>
</feature>
<evidence type="ECO:0000256" key="8">
    <source>
        <dbReference type="SAM" id="SignalP"/>
    </source>
</evidence>
<evidence type="ECO:0000313" key="11">
    <source>
        <dbReference type="Proteomes" id="UP001497512"/>
    </source>
</evidence>
<dbReference type="PRINTS" id="PR00792">
    <property type="entry name" value="PEPSIN"/>
</dbReference>
<keyword evidence="4 6" id="KW-0378">Hydrolase</keyword>
<sequence>MARNPHAFVHRISAPAGGRKEYSAGAANVLLMLVTLLVVGCRSSCDAAAYNEIIRMPEILAFDPAFDLLQQAVIEQVVETGESQVMRLELLRRDQHPSLTDSTSTTQPPKSSVERILEAVKRSHARRDAIARSMQSAPKRNSVKPSSIPVTTEGEGEYLIQIGLGTPKKTLTLSLDTGSDLVWTQCLACEVCYPQIDPIFNPAKSSTYKPVRCGPNLCEDLYITACPAAGCQYLYEYGDGSSTIGNFATDTVTLGNASSIPSLGFGCGHNQTGSFTGADGIVGFGQGPLSLISQLSNKGVISKRFSYCLVNMDSQNSSPLLLGDPAVTSAPPGVAYTPIQANPFYPTYYYLNLTGISVAGTPVKYPDGTFTIDSTTGNGGLIIDSGTTLTYLATDGYNAVIAAVKANLRYPLVSGSEYGLDLCFDVGNATSLILPTIVFHFTGKVDVVLQIENLYVLVDTTGPIICLAIVGNDGFSIFGNIQQQDHLIVYDVNPTNFQIGFKSITCG</sequence>
<dbReference type="CDD" id="cd05476">
    <property type="entry name" value="pepsin_A_like_plant"/>
    <property type="match status" value="1"/>
</dbReference>
<evidence type="ECO:0000256" key="4">
    <source>
        <dbReference type="ARBA" id="ARBA00022801"/>
    </source>
</evidence>
<dbReference type="InterPro" id="IPR032799">
    <property type="entry name" value="TAXi_C"/>
</dbReference>
<dbReference type="InterPro" id="IPR034161">
    <property type="entry name" value="Pepsin-like_plant"/>
</dbReference>
<evidence type="ECO:0000313" key="10">
    <source>
        <dbReference type="EMBL" id="CAK9229688.1"/>
    </source>
</evidence>
<dbReference type="EMBL" id="OZ019898">
    <property type="protein sequence ID" value="CAK9229688.1"/>
    <property type="molecule type" value="Genomic_DNA"/>
</dbReference>
<feature type="compositionally biased region" description="Polar residues" evidence="7">
    <location>
        <begin position="97"/>
        <end position="110"/>
    </location>
</feature>
<proteinExistence type="inferred from homology"/>
<feature type="chain" id="PRO_5045155623" description="Peptidase A1 domain-containing protein" evidence="8">
    <location>
        <begin position="48"/>
        <end position="507"/>
    </location>
</feature>
<evidence type="ECO:0000256" key="3">
    <source>
        <dbReference type="ARBA" id="ARBA00022750"/>
    </source>
</evidence>
<dbReference type="InterPro" id="IPR001969">
    <property type="entry name" value="Aspartic_peptidase_AS"/>
</dbReference>
<name>A0ABP0UUG7_9BRYO</name>
<evidence type="ECO:0000256" key="2">
    <source>
        <dbReference type="ARBA" id="ARBA00022670"/>
    </source>
</evidence>
<dbReference type="InterPro" id="IPR021109">
    <property type="entry name" value="Peptidase_aspartic_dom_sf"/>
</dbReference>
<dbReference type="Proteomes" id="UP001497512">
    <property type="component" value="Chromosome 6"/>
</dbReference>
<accession>A0ABP0UUG7</accession>
<reference evidence="10" key="1">
    <citation type="submission" date="2024-02" db="EMBL/GenBank/DDBJ databases">
        <authorList>
            <consortium name="ELIXIR-Norway"/>
            <consortium name="Elixir Norway"/>
        </authorList>
    </citation>
    <scope>NUCLEOTIDE SEQUENCE</scope>
</reference>
<organism evidence="10 11">
    <name type="scientific">Sphagnum troendelagicum</name>
    <dbReference type="NCBI Taxonomy" id="128251"/>
    <lineage>
        <taxon>Eukaryota</taxon>
        <taxon>Viridiplantae</taxon>
        <taxon>Streptophyta</taxon>
        <taxon>Embryophyta</taxon>
        <taxon>Bryophyta</taxon>
        <taxon>Sphagnophytina</taxon>
        <taxon>Sphagnopsida</taxon>
        <taxon>Sphagnales</taxon>
        <taxon>Sphagnaceae</taxon>
        <taxon>Sphagnum</taxon>
    </lineage>
</organism>
<dbReference type="Gene3D" id="2.40.70.10">
    <property type="entry name" value="Acid Proteases"/>
    <property type="match status" value="2"/>
</dbReference>
<comment type="similarity">
    <text evidence="1 6">Belongs to the peptidase A1 family.</text>
</comment>
<dbReference type="InterPro" id="IPR001461">
    <property type="entry name" value="Aspartic_peptidase_A1"/>
</dbReference>
<feature type="region of interest" description="Disordered" evidence="7">
    <location>
        <begin position="92"/>
        <end position="113"/>
    </location>
</feature>
<feature type="domain" description="Peptidase A1" evidence="9">
    <location>
        <begin position="158"/>
        <end position="502"/>
    </location>
</feature>
<evidence type="ECO:0000259" key="9">
    <source>
        <dbReference type="PROSITE" id="PS51767"/>
    </source>
</evidence>
<keyword evidence="11" id="KW-1185">Reference proteome</keyword>
<keyword evidence="3 6" id="KW-0064">Aspartyl protease</keyword>
<gene>
    <name evidence="10" type="ORF">CSSPTR1EN2_LOCUS19858</name>
</gene>
<evidence type="ECO:0000256" key="1">
    <source>
        <dbReference type="ARBA" id="ARBA00007447"/>
    </source>
</evidence>
<dbReference type="InterPro" id="IPR051708">
    <property type="entry name" value="Plant_Aspart_Prot_A1"/>
</dbReference>
<dbReference type="InterPro" id="IPR032861">
    <property type="entry name" value="TAXi_N"/>
</dbReference>
<dbReference type="PROSITE" id="PS00141">
    <property type="entry name" value="ASP_PROTEASE"/>
    <property type="match status" value="1"/>
</dbReference>
<keyword evidence="5" id="KW-0325">Glycoprotein</keyword>
<evidence type="ECO:0000256" key="6">
    <source>
        <dbReference type="RuleBase" id="RU000454"/>
    </source>
</evidence>
<evidence type="ECO:0000256" key="7">
    <source>
        <dbReference type="SAM" id="MobiDB-lite"/>
    </source>
</evidence>
<dbReference type="PROSITE" id="PS51767">
    <property type="entry name" value="PEPTIDASE_A1"/>
    <property type="match status" value="1"/>
</dbReference>
<protein>
    <recommendedName>
        <fullName evidence="9">Peptidase A1 domain-containing protein</fullName>
    </recommendedName>
</protein>